<gene>
    <name evidence="1" type="ORF">SAMN03080598_03681</name>
</gene>
<organism evidence="1 2">
    <name type="scientific">Algoriphagus boritolerans DSM 17298 = JCM 18970</name>
    <dbReference type="NCBI Taxonomy" id="1120964"/>
    <lineage>
        <taxon>Bacteria</taxon>
        <taxon>Pseudomonadati</taxon>
        <taxon>Bacteroidota</taxon>
        <taxon>Cytophagia</taxon>
        <taxon>Cytophagales</taxon>
        <taxon>Cyclobacteriaceae</taxon>
        <taxon>Algoriphagus</taxon>
    </lineage>
</organism>
<accession>A0A1H5ZS12</accession>
<evidence type="ECO:0000313" key="2">
    <source>
        <dbReference type="Proteomes" id="UP000236736"/>
    </source>
</evidence>
<dbReference type="Proteomes" id="UP000236736">
    <property type="component" value="Unassembled WGS sequence"/>
</dbReference>
<dbReference type="EMBL" id="FNVR01000031">
    <property type="protein sequence ID" value="SEG38982.1"/>
    <property type="molecule type" value="Genomic_DNA"/>
</dbReference>
<name>A0A1H5ZS12_9BACT</name>
<dbReference type="AlphaFoldDB" id="A0A1H5ZS12"/>
<proteinExistence type="predicted"/>
<reference evidence="2" key="1">
    <citation type="submission" date="2016-10" db="EMBL/GenBank/DDBJ databases">
        <authorList>
            <person name="Varghese N."/>
            <person name="Submissions S."/>
        </authorList>
    </citation>
    <scope>NUCLEOTIDE SEQUENCE [LARGE SCALE GENOMIC DNA]</scope>
    <source>
        <strain evidence="2">DSM 17298</strain>
    </source>
</reference>
<protein>
    <submittedName>
        <fullName evidence="1">Uncharacterized protein</fullName>
    </submittedName>
</protein>
<sequence>MASTLLSLTPKSTYHFPFTTYQPERASTPLNLTLCLLRLKIDHSNWLRLRSAGHFANFLLQLLTGLHLRNPLFHYPLQYVQGQGSPTQHHIMKGFQIEFFSQLRFSKFA</sequence>
<keyword evidence="2" id="KW-1185">Reference proteome</keyword>
<evidence type="ECO:0000313" key="1">
    <source>
        <dbReference type="EMBL" id="SEG38982.1"/>
    </source>
</evidence>